<dbReference type="InterPro" id="IPR000683">
    <property type="entry name" value="Gfo/Idh/MocA-like_OxRdtase_N"/>
</dbReference>
<dbReference type="Gene3D" id="3.40.50.720">
    <property type="entry name" value="NAD(P)-binding Rossmann-like Domain"/>
    <property type="match status" value="1"/>
</dbReference>
<accession>A0A927MMX5</accession>
<dbReference type="SUPFAM" id="SSF55347">
    <property type="entry name" value="Glyceraldehyde-3-phosphate dehydrogenase-like, C-terminal domain"/>
    <property type="match status" value="1"/>
</dbReference>
<dbReference type="Pfam" id="PF22725">
    <property type="entry name" value="GFO_IDH_MocA_C3"/>
    <property type="match status" value="1"/>
</dbReference>
<gene>
    <name evidence="3" type="ORF">HEB94_000483</name>
</gene>
<sequence length="359" mass="38422">MPGELSGEHFYTSEAYVFSRQDALTSNSLGKEKLIHARSLFPMTSPLRIAVLGAWHVHAEGYGRATLDHPETELIAVWDDDAERGSAMAEELGVEFAPELEQLLGRSDLDGVTVTVATSDHDAVIGKAISAGKHVFTEKLLSPTVAGCDELIRAADDAGVVLTVSLPRLSRGYTRALKVLLDSGGLGRITYSRVRLAHSGAIADSLPARFYDPGEAIGGAFFDLGAHPVYLTQLILGDQFSSVTATFTDMTGRGVEDNASVTVTTADGAIGVIETGFVNPASPFTIEVHGTAGSVLYGFDGSRMQWATRKEWTEIALPENGPGPFREWIDAIHDDTRTTENLERARALTDLVAAVQAAH</sequence>
<feature type="domain" description="Gfo/Idh/MocA-like oxidoreductase N-terminal" evidence="1">
    <location>
        <begin position="47"/>
        <end position="164"/>
    </location>
</feature>
<name>A0A927MMX5_9ACTN</name>
<dbReference type="SUPFAM" id="SSF51735">
    <property type="entry name" value="NAD(P)-binding Rossmann-fold domains"/>
    <property type="match status" value="1"/>
</dbReference>
<evidence type="ECO:0000259" key="2">
    <source>
        <dbReference type="Pfam" id="PF22725"/>
    </source>
</evidence>
<dbReference type="PANTHER" id="PTHR43377">
    <property type="entry name" value="BILIVERDIN REDUCTASE A"/>
    <property type="match status" value="1"/>
</dbReference>
<organism evidence="3 4">
    <name type="scientific">Actinopolymorpha pittospori</name>
    <dbReference type="NCBI Taxonomy" id="648752"/>
    <lineage>
        <taxon>Bacteria</taxon>
        <taxon>Bacillati</taxon>
        <taxon>Actinomycetota</taxon>
        <taxon>Actinomycetes</taxon>
        <taxon>Propionibacteriales</taxon>
        <taxon>Actinopolymorphaceae</taxon>
        <taxon>Actinopolymorpha</taxon>
    </lineage>
</organism>
<dbReference type="Proteomes" id="UP000638648">
    <property type="component" value="Unassembled WGS sequence"/>
</dbReference>
<proteinExistence type="predicted"/>
<evidence type="ECO:0000259" key="1">
    <source>
        <dbReference type="Pfam" id="PF01408"/>
    </source>
</evidence>
<dbReference type="EMBL" id="JADBEM010000001">
    <property type="protein sequence ID" value="MBE1603635.1"/>
    <property type="molecule type" value="Genomic_DNA"/>
</dbReference>
<protein>
    <submittedName>
        <fullName evidence="3">Dehydrogenase</fullName>
    </submittedName>
</protein>
<dbReference type="Pfam" id="PF01408">
    <property type="entry name" value="GFO_IDH_MocA"/>
    <property type="match status" value="1"/>
</dbReference>
<dbReference type="InterPro" id="IPR051450">
    <property type="entry name" value="Gfo/Idh/MocA_Oxidoreductases"/>
</dbReference>
<dbReference type="InterPro" id="IPR055170">
    <property type="entry name" value="GFO_IDH_MocA-like_dom"/>
</dbReference>
<feature type="domain" description="GFO/IDH/MocA-like oxidoreductase" evidence="2">
    <location>
        <begin position="175"/>
        <end position="295"/>
    </location>
</feature>
<dbReference type="GO" id="GO:0000166">
    <property type="term" value="F:nucleotide binding"/>
    <property type="evidence" value="ECO:0007669"/>
    <property type="project" value="InterPro"/>
</dbReference>
<evidence type="ECO:0000313" key="4">
    <source>
        <dbReference type="Proteomes" id="UP000638648"/>
    </source>
</evidence>
<reference evidence="3" key="1">
    <citation type="submission" date="2020-10" db="EMBL/GenBank/DDBJ databases">
        <title>Sequencing the genomes of 1000 actinobacteria strains.</title>
        <authorList>
            <person name="Klenk H.-P."/>
        </authorList>
    </citation>
    <scope>NUCLEOTIDE SEQUENCE</scope>
    <source>
        <strain evidence="3">DSM 45354</strain>
    </source>
</reference>
<dbReference type="RefSeq" id="WP_238361390.1">
    <property type="nucleotide sequence ID" value="NZ_BAABJL010000077.1"/>
</dbReference>
<evidence type="ECO:0000313" key="3">
    <source>
        <dbReference type="EMBL" id="MBE1603635.1"/>
    </source>
</evidence>
<dbReference type="PANTHER" id="PTHR43377:SF1">
    <property type="entry name" value="BILIVERDIN REDUCTASE A"/>
    <property type="match status" value="1"/>
</dbReference>
<dbReference type="AlphaFoldDB" id="A0A927MMX5"/>
<comment type="caution">
    <text evidence="3">The sequence shown here is derived from an EMBL/GenBank/DDBJ whole genome shotgun (WGS) entry which is preliminary data.</text>
</comment>
<dbReference type="Gene3D" id="3.30.360.10">
    <property type="entry name" value="Dihydrodipicolinate Reductase, domain 2"/>
    <property type="match status" value="1"/>
</dbReference>
<dbReference type="InterPro" id="IPR036291">
    <property type="entry name" value="NAD(P)-bd_dom_sf"/>
</dbReference>
<keyword evidence="4" id="KW-1185">Reference proteome</keyword>